<dbReference type="RefSeq" id="WP_072325141.1">
    <property type="nucleotide sequence ID" value="NZ_FPJW01000002.1"/>
</dbReference>
<dbReference type="PANTHER" id="PTHR38685:SF1">
    <property type="entry name" value="CELL DIVISION PROTEIN ZIPA"/>
    <property type="match status" value="1"/>
</dbReference>
<dbReference type="InterPro" id="IPR007449">
    <property type="entry name" value="ZipA_FtsZ-bd_C"/>
</dbReference>
<evidence type="ECO:0000256" key="1">
    <source>
        <dbReference type="ARBA" id="ARBA00022475"/>
    </source>
</evidence>
<dbReference type="GO" id="GO:0005886">
    <property type="term" value="C:plasma membrane"/>
    <property type="evidence" value="ECO:0007669"/>
    <property type="project" value="UniProtKB-SubCell"/>
</dbReference>
<evidence type="ECO:0000256" key="6">
    <source>
        <dbReference type="ARBA" id="ARBA00023136"/>
    </source>
</evidence>
<keyword evidence="12" id="KW-1185">Reference proteome</keyword>
<feature type="transmembrane region" description="Helical" evidence="8">
    <location>
        <begin position="6"/>
        <end position="23"/>
    </location>
</feature>
<evidence type="ECO:0000256" key="9">
    <source>
        <dbReference type="RuleBase" id="RU003612"/>
    </source>
</evidence>
<keyword evidence="6 8" id="KW-0472">Membrane</keyword>
<evidence type="ECO:0000256" key="3">
    <source>
        <dbReference type="ARBA" id="ARBA00022618"/>
    </source>
</evidence>
<evidence type="ECO:0000313" key="11">
    <source>
        <dbReference type="EMBL" id="SFX22942.1"/>
    </source>
</evidence>
<proteinExistence type="inferred from homology"/>
<dbReference type="OrthoDB" id="7054914at2"/>
<dbReference type="Pfam" id="PF04354">
    <property type="entry name" value="ZipA_C"/>
    <property type="match status" value="1"/>
</dbReference>
<keyword evidence="7 8" id="KW-0131">Cell cycle</keyword>
<dbReference type="SMART" id="SM00771">
    <property type="entry name" value="ZipA_C"/>
    <property type="match status" value="1"/>
</dbReference>
<evidence type="ECO:0000256" key="5">
    <source>
        <dbReference type="ARBA" id="ARBA00022989"/>
    </source>
</evidence>
<dbReference type="InterPro" id="IPR036765">
    <property type="entry name" value="ZipA_FtsZ-bd_C_sf"/>
</dbReference>
<dbReference type="AlphaFoldDB" id="A0A1K1VCS7"/>
<accession>A0A1K1VCS7</accession>
<evidence type="ECO:0000256" key="7">
    <source>
        <dbReference type="ARBA" id="ARBA00023306"/>
    </source>
</evidence>
<dbReference type="Proteomes" id="UP000182350">
    <property type="component" value="Unassembled WGS sequence"/>
</dbReference>
<evidence type="ECO:0000259" key="10">
    <source>
        <dbReference type="SMART" id="SM00771"/>
    </source>
</evidence>
<name>A0A1K1VCS7_9GAMM</name>
<dbReference type="Gene3D" id="3.30.1400.10">
    <property type="entry name" value="ZipA, C-terminal FtsZ-binding domain"/>
    <property type="match status" value="1"/>
</dbReference>
<comment type="subunit">
    <text evidence="8">Interacts with FtsZ via their C-terminal domains.</text>
</comment>
<comment type="function">
    <text evidence="8 9">Essential cell division protein that stabilizes the FtsZ protofilaments by cross-linking them and that serves as a cytoplasmic membrane anchor for the Z ring. Also required for the recruitment to the septal ring of downstream cell division proteins.</text>
</comment>
<dbReference type="GO" id="GO:0000917">
    <property type="term" value="P:division septum assembly"/>
    <property type="evidence" value="ECO:0007669"/>
    <property type="project" value="TreeGrafter"/>
</dbReference>
<dbReference type="STRING" id="1122209.SAMN02745752_00903"/>
<keyword evidence="3 8" id="KW-0132">Cell division</keyword>
<gene>
    <name evidence="8" type="primary">zipA</name>
    <name evidence="11" type="ORF">SAMN02745752_00903</name>
</gene>
<sequence>MGLQQVLILLGVVIFAGVLLDALRRKRAATRRRMAEDFDDPEEAERKACIARELPGLNRDRRALDPLFDDIDVFDDDPIPVLRKRLPEATAVVADKDHQTEQHQPEPERTAAISSRAMVEEDLPEDEELAWEKMRRQFEVDPEFLAESRRSMVEQQQELQRLQQRRVATVGGSVDEVAETPVEPPILVAAAANDEALLTPDDDDLVDLPSAVPTRAAVSTAPVSNKPGKIDPVAEADDEDPALTAEELETYLREEEDEEQQLRAAVLTNLEKSTWGSSEEFLTINVQAPDDQPFHGRHLKKFMEMIGMRLSLSGFYHYVDEREGVSTLGYSLVNMFAPGCFDETTLDDFTTPGLVLVMPLPNVRQPMPVFDRMLATARVMEKNWGAELQDEQRSNLTQQTVEHYRQRIKDFEHKTRLKAKKAGKV</sequence>
<keyword evidence="4 8" id="KW-0812">Transmembrane</keyword>
<dbReference type="GO" id="GO:0032153">
    <property type="term" value="C:cell division site"/>
    <property type="evidence" value="ECO:0007669"/>
    <property type="project" value="UniProtKB-UniRule"/>
</dbReference>
<dbReference type="GO" id="GO:0043093">
    <property type="term" value="P:FtsZ-dependent cytokinesis"/>
    <property type="evidence" value="ECO:0007669"/>
    <property type="project" value="UniProtKB-UniRule"/>
</dbReference>
<keyword evidence="2 8" id="KW-0997">Cell inner membrane</keyword>
<dbReference type="InterPro" id="IPR011919">
    <property type="entry name" value="Cell_div_ZipA"/>
</dbReference>
<feature type="domain" description="ZipA C-terminal FtsZ-binding" evidence="10">
    <location>
        <begin position="278"/>
        <end position="408"/>
    </location>
</feature>
<dbReference type="PANTHER" id="PTHR38685">
    <property type="entry name" value="CELL DIVISION PROTEIN ZIPA"/>
    <property type="match status" value="1"/>
</dbReference>
<dbReference type="EMBL" id="FPJW01000002">
    <property type="protein sequence ID" value="SFX22942.1"/>
    <property type="molecule type" value="Genomic_DNA"/>
</dbReference>
<reference evidence="11 12" key="1">
    <citation type="submission" date="2016-11" db="EMBL/GenBank/DDBJ databases">
        <authorList>
            <person name="Jaros S."/>
            <person name="Januszkiewicz K."/>
            <person name="Wedrychowicz H."/>
        </authorList>
    </citation>
    <scope>NUCLEOTIDE SEQUENCE [LARGE SCALE GENOMIC DNA]</scope>
    <source>
        <strain evidence="11 12">DSM 21637</strain>
    </source>
</reference>
<keyword evidence="5 8" id="KW-1133">Transmembrane helix</keyword>
<evidence type="ECO:0000256" key="8">
    <source>
        <dbReference type="HAMAP-Rule" id="MF_00509"/>
    </source>
</evidence>
<evidence type="ECO:0000256" key="2">
    <source>
        <dbReference type="ARBA" id="ARBA00022519"/>
    </source>
</evidence>
<comment type="subcellular location">
    <subcellularLocation>
        <location evidence="8">Cell inner membrane</location>
        <topology evidence="8">Single-pass type I membrane protein</topology>
    </subcellularLocation>
    <text evidence="8">Localizes to the Z ring in an FtsZ-dependent manner.</text>
</comment>
<evidence type="ECO:0000256" key="4">
    <source>
        <dbReference type="ARBA" id="ARBA00022692"/>
    </source>
</evidence>
<keyword evidence="1 8" id="KW-1003">Cell membrane</keyword>
<dbReference type="SUPFAM" id="SSF64383">
    <property type="entry name" value="Cell-division protein ZipA, C-terminal domain"/>
    <property type="match status" value="1"/>
</dbReference>
<comment type="similarity">
    <text evidence="8 9">Belongs to the ZipA family.</text>
</comment>
<organism evidence="11 12">
    <name type="scientific">Marinospirillum alkaliphilum DSM 21637</name>
    <dbReference type="NCBI Taxonomy" id="1122209"/>
    <lineage>
        <taxon>Bacteria</taxon>
        <taxon>Pseudomonadati</taxon>
        <taxon>Pseudomonadota</taxon>
        <taxon>Gammaproteobacteria</taxon>
        <taxon>Oceanospirillales</taxon>
        <taxon>Oceanospirillaceae</taxon>
        <taxon>Marinospirillum</taxon>
    </lineage>
</organism>
<evidence type="ECO:0000313" key="12">
    <source>
        <dbReference type="Proteomes" id="UP000182350"/>
    </source>
</evidence>
<protein>
    <recommendedName>
        <fullName evidence="8 9">Cell division protein ZipA</fullName>
    </recommendedName>
</protein>
<dbReference type="HAMAP" id="MF_00509">
    <property type="entry name" value="ZipA"/>
    <property type="match status" value="1"/>
</dbReference>